<comment type="caution">
    <text evidence="1">The sequence shown here is derived from an EMBL/GenBank/DDBJ whole genome shotgun (WGS) entry which is preliminary data.</text>
</comment>
<sequence>MNNIFIALLFASFIMKGQNIRGKFFVAQTGIACKEYSGGGGCEMRYYCYLEFQKKYVNVFYRTIYRCSPKEMESTYDSSPSEIKKYMWKKEGRTISINGFTDYDVLKIESGKLIGTKKINYQQNEIIEFKEEPCQKK</sequence>
<evidence type="ECO:0000313" key="2">
    <source>
        <dbReference type="Proteomes" id="UP001596003"/>
    </source>
</evidence>
<dbReference type="EMBL" id="JBHSFY010000009">
    <property type="protein sequence ID" value="MFC4478434.1"/>
    <property type="molecule type" value="Genomic_DNA"/>
</dbReference>
<dbReference type="RefSeq" id="WP_379799042.1">
    <property type="nucleotide sequence ID" value="NZ_JBHSFY010000009.1"/>
</dbReference>
<gene>
    <name evidence="1" type="ORF">ACFO3N_15280</name>
</gene>
<protein>
    <submittedName>
        <fullName evidence="1">Uncharacterized protein</fullName>
    </submittedName>
</protein>
<evidence type="ECO:0000313" key="1">
    <source>
        <dbReference type="EMBL" id="MFC4478434.1"/>
    </source>
</evidence>
<name>A0ABV8ZHF8_9FLAO</name>
<dbReference type="Proteomes" id="UP001596003">
    <property type="component" value="Unassembled WGS sequence"/>
</dbReference>
<proteinExistence type="predicted"/>
<organism evidence="1 2">
    <name type="scientific">Flavobacterium chungangensis</name>
    <dbReference type="NCBI Taxonomy" id="2708132"/>
    <lineage>
        <taxon>Bacteria</taxon>
        <taxon>Pseudomonadati</taxon>
        <taxon>Bacteroidota</taxon>
        <taxon>Flavobacteriia</taxon>
        <taxon>Flavobacteriales</taxon>
        <taxon>Flavobacteriaceae</taxon>
        <taxon>Flavobacterium</taxon>
    </lineage>
</organism>
<accession>A0ABV8ZHF8</accession>
<keyword evidence="2" id="KW-1185">Reference proteome</keyword>
<reference evidence="2" key="1">
    <citation type="journal article" date="2019" name="Int. J. Syst. Evol. Microbiol.">
        <title>The Global Catalogue of Microorganisms (GCM) 10K type strain sequencing project: providing services to taxonomists for standard genome sequencing and annotation.</title>
        <authorList>
            <consortium name="The Broad Institute Genomics Platform"/>
            <consortium name="The Broad Institute Genome Sequencing Center for Infectious Disease"/>
            <person name="Wu L."/>
            <person name="Ma J."/>
        </authorList>
    </citation>
    <scope>NUCLEOTIDE SEQUENCE [LARGE SCALE GENOMIC DNA]</scope>
    <source>
        <strain evidence="2">NBRC 103627</strain>
    </source>
</reference>